<sequence length="370" mass="41502">MAPFYFHPKWDREPTAPHILSQMIDANLRRLAWDVQWEKPSSCVMMIHGHYEQPHESTDKAVEALLRRMCDVGAACDFVDMEFTHCPLSDGTLLQALRYSALKPSLRTLSMWDHDIQFARAEVLGRALAASNLQHLQLHVESAIIKHLSRATHTGGHTQASEACDRFLAAFLDRLTTTNRVHHLTSLRVATNSTDLVVRIIASPHLPALRTLQIFDYTGDRAPIAAAMKGNTSLIDVQLKDVEGRVVPGSPEALIERKTTANYRREKCLFRAIVRTIVQARVLARIARYPPTTAVRPRVGLADMPNEIKANILRYCAPQGTLPPTHAQRLLEFAAKPKGVFHGHMSRRASELMANPTLMSDWCGSVLYRS</sequence>
<dbReference type="AlphaFoldDB" id="A0AAF0YDI3"/>
<dbReference type="RefSeq" id="XP_062627851.1">
    <property type="nucleotide sequence ID" value="XM_062771867.1"/>
</dbReference>
<dbReference type="EMBL" id="CP086717">
    <property type="protein sequence ID" value="WOO81819.1"/>
    <property type="molecule type" value="Genomic_DNA"/>
</dbReference>
<reference evidence="1" key="1">
    <citation type="submission" date="2023-10" db="EMBL/GenBank/DDBJ databases">
        <authorList>
            <person name="Noh H."/>
        </authorList>
    </citation>
    <scope>NUCLEOTIDE SEQUENCE</scope>
    <source>
        <strain evidence="1">DUCC4014</strain>
    </source>
</reference>
<organism evidence="1 2">
    <name type="scientific">Vanrija pseudolonga</name>
    <dbReference type="NCBI Taxonomy" id="143232"/>
    <lineage>
        <taxon>Eukaryota</taxon>
        <taxon>Fungi</taxon>
        <taxon>Dikarya</taxon>
        <taxon>Basidiomycota</taxon>
        <taxon>Agaricomycotina</taxon>
        <taxon>Tremellomycetes</taxon>
        <taxon>Trichosporonales</taxon>
        <taxon>Trichosporonaceae</taxon>
        <taxon>Vanrija</taxon>
    </lineage>
</organism>
<protein>
    <submittedName>
        <fullName evidence="1">Uncharacterized protein</fullName>
    </submittedName>
</protein>
<evidence type="ECO:0000313" key="1">
    <source>
        <dbReference type="EMBL" id="WOO81819.1"/>
    </source>
</evidence>
<evidence type="ECO:0000313" key="2">
    <source>
        <dbReference type="Proteomes" id="UP000827549"/>
    </source>
</evidence>
<name>A0AAF0YDI3_9TREE</name>
<dbReference type="GeneID" id="87808566"/>
<dbReference type="Proteomes" id="UP000827549">
    <property type="component" value="Chromosome 4"/>
</dbReference>
<gene>
    <name evidence="1" type="ORF">LOC62_04G005337</name>
</gene>
<accession>A0AAF0YDI3</accession>
<proteinExistence type="predicted"/>
<keyword evidence="2" id="KW-1185">Reference proteome</keyword>